<dbReference type="EMBL" id="KI925460">
    <property type="protein sequence ID" value="ETW79883.1"/>
    <property type="molecule type" value="Genomic_DNA"/>
</dbReference>
<feature type="compositionally biased region" description="Low complexity" evidence="1">
    <location>
        <begin position="1"/>
        <end position="11"/>
    </location>
</feature>
<name>W4K239_HETIT</name>
<gene>
    <name evidence="2" type="ORF">HETIRDRAFT_452942</name>
</gene>
<proteinExistence type="predicted"/>
<feature type="compositionally biased region" description="Low complexity" evidence="1">
    <location>
        <begin position="21"/>
        <end position="35"/>
    </location>
</feature>
<keyword evidence="3" id="KW-1185">Reference proteome</keyword>
<dbReference type="AlphaFoldDB" id="W4K239"/>
<dbReference type="PRINTS" id="PR01217">
    <property type="entry name" value="PRICHEXTENSN"/>
</dbReference>
<evidence type="ECO:0000256" key="1">
    <source>
        <dbReference type="SAM" id="MobiDB-lite"/>
    </source>
</evidence>
<protein>
    <submittedName>
        <fullName evidence="2">Uncharacterized protein</fullName>
    </submittedName>
</protein>
<feature type="compositionally biased region" description="Pro residues" evidence="1">
    <location>
        <begin position="100"/>
        <end position="110"/>
    </location>
</feature>
<feature type="region of interest" description="Disordered" evidence="1">
    <location>
        <begin position="1"/>
        <end position="223"/>
    </location>
</feature>
<dbReference type="GeneID" id="20676317"/>
<feature type="compositionally biased region" description="Pro residues" evidence="1">
    <location>
        <begin position="69"/>
        <end position="83"/>
    </location>
</feature>
<evidence type="ECO:0000313" key="3">
    <source>
        <dbReference type="Proteomes" id="UP000030671"/>
    </source>
</evidence>
<evidence type="ECO:0000313" key="2">
    <source>
        <dbReference type="EMBL" id="ETW79883.1"/>
    </source>
</evidence>
<organism evidence="2 3">
    <name type="scientific">Heterobasidion irregulare (strain TC 32-1)</name>
    <dbReference type="NCBI Taxonomy" id="747525"/>
    <lineage>
        <taxon>Eukaryota</taxon>
        <taxon>Fungi</taxon>
        <taxon>Dikarya</taxon>
        <taxon>Basidiomycota</taxon>
        <taxon>Agaricomycotina</taxon>
        <taxon>Agaricomycetes</taxon>
        <taxon>Russulales</taxon>
        <taxon>Bondarzewiaceae</taxon>
        <taxon>Heterobasidion</taxon>
        <taxon>Heterobasidion annosum species complex</taxon>
    </lineage>
</organism>
<reference evidence="2 3" key="1">
    <citation type="journal article" date="2012" name="New Phytol.">
        <title>Insight into trade-off between wood decay and parasitism from the genome of a fungal forest pathogen.</title>
        <authorList>
            <person name="Olson A."/>
            <person name="Aerts A."/>
            <person name="Asiegbu F."/>
            <person name="Belbahri L."/>
            <person name="Bouzid O."/>
            <person name="Broberg A."/>
            <person name="Canback B."/>
            <person name="Coutinho P.M."/>
            <person name="Cullen D."/>
            <person name="Dalman K."/>
            <person name="Deflorio G."/>
            <person name="van Diepen L.T."/>
            <person name="Dunand C."/>
            <person name="Duplessis S."/>
            <person name="Durling M."/>
            <person name="Gonthier P."/>
            <person name="Grimwood J."/>
            <person name="Fossdal C.G."/>
            <person name="Hansson D."/>
            <person name="Henrissat B."/>
            <person name="Hietala A."/>
            <person name="Himmelstrand K."/>
            <person name="Hoffmeister D."/>
            <person name="Hogberg N."/>
            <person name="James T.Y."/>
            <person name="Karlsson M."/>
            <person name="Kohler A."/>
            <person name="Kues U."/>
            <person name="Lee Y.H."/>
            <person name="Lin Y.C."/>
            <person name="Lind M."/>
            <person name="Lindquist E."/>
            <person name="Lombard V."/>
            <person name="Lucas S."/>
            <person name="Lunden K."/>
            <person name="Morin E."/>
            <person name="Murat C."/>
            <person name="Park J."/>
            <person name="Raffaello T."/>
            <person name="Rouze P."/>
            <person name="Salamov A."/>
            <person name="Schmutz J."/>
            <person name="Solheim H."/>
            <person name="Stahlberg J."/>
            <person name="Velez H."/>
            <person name="de Vries R.P."/>
            <person name="Wiebenga A."/>
            <person name="Woodward S."/>
            <person name="Yakovlev I."/>
            <person name="Garbelotto M."/>
            <person name="Martin F."/>
            <person name="Grigoriev I.V."/>
            <person name="Stenlid J."/>
        </authorList>
    </citation>
    <scope>NUCLEOTIDE SEQUENCE [LARGE SCALE GENOMIC DNA]</scope>
    <source>
        <strain evidence="2 3">TC 32-1</strain>
    </source>
</reference>
<sequence length="474" mass="50904">MRASPPTQSQSPVPPASWADTPLLPTLPSLLSSSPAVRPPSNSNSALPLRHPTTAPDPAPRPQIHLPGPVGPPDPVPGPPLAHPLPSNHAPRLSPARAISPPPCPPPSLSPPIVARTLPVHPPPRAEPAAPASAPHHPRPTAPPYPDRLFHIRAPSVPSDHPRVRPTRHPLQTKPPSHPALPHRASSKPVKHHCQPDVARPPRPSPSPSPSPSLRTRPPSSPFFSAASQIAREITLRPRSTYPAHANPTPFSVPSRWRQPSSNLEPRLGRSGSERILARSQPNPTRPNPTHRRPRSLACVPSVAPHDQPRSTAPAFHDHVAARHVASLHRCTVAPHRRAASTSRRRRTSPVSSSLLPSFLSSLLSFFLSFILPSPCSGSLPTSRLLPSLANASQMRPTDPDPGGSPTRASLRFPIRTTFSLPCSLSLETAPCMLLRTRSFVLVRIMLRPHSGTAPRLACIIASDLYGVERAAPQ</sequence>
<feature type="compositionally biased region" description="Pro residues" evidence="1">
    <location>
        <begin position="199"/>
        <end position="211"/>
    </location>
</feature>
<dbReference type="RefSeq" id="XP_009548421.1">
    <property type="nucleotide sequence ID" value="XM_009550126.1"/>
</dbReference>
<feature type="region of interest" description="Disordered" evidence="1">
    <location>
        <begin position="237"/>
        <end position="296"/>
    </location>
</feature>
<dbReference type="KEGG" id="hir:HETIRDRAFT_452942"/>
<dbReference type="Proteomes" id="UP000030671">
    <property type="component" value="Unassembled WGS sequence"/>
</dbReference>
<accession>W4K239</accession>
<dbReference type="HOGENOM" id="CLU_576265_0_0_1"/>
<dbReference type="InParanoid" id="W4K239"/>